<name>A0A060VXT0_ONCMY</name>
<gene>
    <name evidence="1" type="ORF">GSONMT00080548001</name>
</gene>
<evidence type="ECO:0008006" key="3">
    <source>
        <dbReference type="Google" id="ProtNLM"/>
    </source>
</evidence>
<dbReference type="SUPFAM" id="SSF56219">
    <property type="entry name" value="DNase I-like"/>
    <property type="match status" value="1"/>
</dbReference>
<sequence>MLNPLKYVTFNVKELKADIVFLQETHLTASEHKKLKREWVGQVFASSFNSKARGTAILISRHIPFCVNNTISDPSGRFVLGHCPVGIPLYFAPSIFPSILTSLSVPTAEKHPHSMMLPPPCFTVGMVPGFLQT</sequence>
<dbReference type="PaxDb" id="8022-A0A060VXT0"/>
<proteinExistence type="predicted"/>
<reference evidence="1 2" key="1">
    <citation type="journal article" date="2014" name="Nat. Commun.">
        <title>The rainbow trout genome provides novel insights into evolution after whole-genome duplication in vertebrates.</title>
        <authorList>
            <person name="Berthelot C."/>
            <person name="Brunet F."/>
            <person name="Chalopin D."/>
            <person name="Juanchich A."/>
            <person name="Bernard M."/>
            <person name="Noel B."/>
            <person name="Bento P."/>
            <person name="Da Silva C."/>
            <person name="Labadie K."/>
            <person name="Alberti A."/>
            <person name="Aury J.M."/>
            <person name="Louis A."/>
            <person name="Dehais P."/>
            <person name="Bardou P."/>
            <person name="Montfort J."/>
            <person name="Klopp C."/>
            <person name="Cabau C."/>
            <person name="Gaspin C."/>
            <person name="Thorgaard G.H."/>
            <person name="Boussaha M."/>
            <person name="Quillet E."/>
            <person name="Guyomard R."/>
            <person name="Galiana D."/>
            <person name="Bobe J."/>
            <person name="Volff J.N."/>
            <person name="Genet C."/>
            <person name="Wincker P."/>
            <person name="Jaillon O."/>
            <person name="Roest Crollius H."/>
            <person name="Guiguen Y."/>
        </authorList>
    </citation>
    <scope>NUCLEOTIDE SEQUENCE [LARGE SCALE GENOMIC DNA]</scope>
</reference>
<dbReference type="InterPro" id="IPR036691">
    <property type="entry name" value="Endo/exonu/phosph_ase_sf"/>
</dbReference>
<organism evidence="1 2">
    <name type="scientific">Oncorhynchus mykiss</name>
    <name type="common">Rainbow trout</name>
    <name type="synonym">Salmo gairdneri</name>
    <dbReference type="NCBI Taxonomy" id="8022"/>
    <lineage>
        <taxon>Eukaryota</taxon>
        <taxon>Metazoa</taxon>
        <taxon>Chordata</taxon>
        <taxon>Craniata</taxon>
        <taxon>Vertebrata</taxon>
        <taxon>Euteleostomi</taxon>
        <taxon>Actinopterygii</taxon>
        <taxon>Neopterygii</taxon>
        <taxon>Teleostei</taxon>
        <taxon>Protacanthopterygii</taxon>
        <taxon>Salmoniformes</taxon>
        <taxon>Salmonidae</taxon>
        <taxon>Salmoninae</taxon>
        <taxon>Oncorhynchus</taxon>
    </lineage>
</organism>
<dbReference type="Gene3D" id="3.60.10.10">
    <property type="entry name" value="Endonuclease/exonuclease/phosphatase"/>
    <property type="match status" value="1"/>
</dbReference>
<dbReference type="AlphaFoldDB" id="A0A060VXT0"/>
<evidence type="ECO:0000313" key="1">
    <source>
        <dbReference type="EMBL" id="CDQ59813.1"/>
    </source>
</evidence>
<accession>A0A060VXT0</accession>
<protein>
    <recommendedName>
        <fullName evidence="3">Endonuclease/exonuclease/phosphatase domain-containing protein</fullName>
    </recommendedName>
</protein>
<dbReference type="EMBL" id="FR904334">
    <property type="protein sequence ID" value="CDQ59813.1"/>
    <property type="molecule type" value="Genomic_DNA"/>
</dbReference>
<evidence type="ECO:0000313" key="2">
    <source>
        <dbReference type="Proteomes" id="UP000193380"/>
    </source>
</evidence>
<dbReference type="Proteomes" id="UP000193380">
    <property type="component" value="Chromosome 4"/>
</dbReference>